<sequence length="268" mass="29337">SANFIPIPPRGGNPSANDICDHGLVLQEYYCNENGQIVAASPYECPNGCEDGACLRILGCTDTDEENNVYIRGIIVDVDENTGTDFCKRSWWNEGTNTWTWARVASCGANTNNNPYSPTNPTGSKEDRCSVNQYGCRIDGKKHFEQNDFCIYGCENGVCIEEESPTCIPCTQSLQIDCPVGTTTADGTGQYTISCVDSCYEYLSEVYCIGLEEGTYVLKDGATGTYTFNGNNYEVEVLYIGTAVGTITTIFNINGENIDPLETNELYP</sequence>
<dbReference type="AlphaFoldDB" id="X1N7Z4"/>
<gene>
    <name evidence="1" type="ORF">S06H3_38827</name>
</gene>
<evidence type="ECO:0000313" key="1">
    <source>
        <dbReference type="EMBL" id="GAI39723.1"/>
    </source>
</evidence>
<protein>
    <submittedName>
        <fullName evidence="1">Uncharacterized protein</fullName>
    </submittedName>
</protein>
<comment type="caution">
    <text evidence="1">The sequence shown here is derived from an EMBL/GenBank/DDBJ whole genome shotgun (WGS) entry which is preliminary data.</text>
</comment>
<feature type="non-terminal residue" evidence="1">
    <location>
        <position position="268"/>
    </location>
</feature>
<name>X1N7Z4_9ZZZZ</name>
<feature type="non-terminal residue" evidence="1">
    <location>
        <position position="1"/>
    </location>
</feature>
<dbReference type="EMBL" id="BARV01023697">
    <property type="protein sequence ID" value="GAI39723.1"/>
    <property type="molecule type" value="Genomic_DNA"/>
</dbReference>
<reference evidence="1" key="1">
    <citation type="journal article" date="2014" name="Front. Microbiol.">
        <title>High frequency of phylogenetically diverse reductive dehalogenase-homologous genes in deep subseafloor sedimentary metagenomes.</title>
        <authorList>
            <person name="Kawai M."/>
            <person name="Futagami T."/>
            <person name="Toyoda A."/>
            <person name="Takaki Y."/>
            <person name="Nishi S."/>
            <person name="Hori S."/>
            <person name="Arai W."/>
            <person name="Tsubouchi T."/>
            <person name="Morono Y."/>
            <person name="Uchiyama I."/>
            <person name="Ito T."/>
            <person name="Fujiyama A."/>
            <person name="Inagaki F."/>
            <person name="Takami H."/>
        </authorList>
    </citation>
    <scope>NUCLEOTIDE SEQUENCE</scope>
    <source>
        <strain evidence="1">Expedition CK06-06</strain>
    </source>
</reference>
<accession>X1N7Z4</accession>
<organism evidence="1">
    <name type="scientific">marine sediment metagenome</name>
    <dbReference type="NCBI Taxonomy" id="412755"/>
    <lineage>
        <taxon>unclassified sequences</taxon>
        <taxon>metagenomes</taxon>
        <taxon>ecological metagenomes</taxon>
    </lineage>
</organism>
<proteinExistence type="predicted"/>